<dbReference type="InterPro" id="IPR039425">
    <property type="entry name" value="RNA_pol_sigma-70-like"/>
</dbReference>
<comment type="caution">
    <text evidence="7">The sequence shown here is derived from an EMBL/GenBank/DDBJ whole genome shotgun (WGS) entry which is preliminary data.</text>
</comment>
<dbReference type="EMBL" id="JAOTIF010000007">
    <property type="protein sequence ID" value="MCU7549718.1"/>
    <property type="molecule type" value="Genomic_DNA"/>
</dbReference>
<dbReference type="GO" id="GO:0003677">
    <property type="term" value="F:DNA binding"/>
    <property type="evidence" value="ECO:0007669"/>
    <property type="project" value="InterPro"/>
</dbReference>
<dbReference type="PANTHER" id="PTHR43133:SF46">
    <property type="entry name" value="RNA POLYMERASE SIGMA-70 FACTOR ECF SUBFAMILY"/>
    <property type="match status" value="1"/>
</dbReference>
<reference evidence="7" key="2">
    <citation type="submission" date="2023-04" db="EMBL/GenBank/DDBJ databases">
        <title>Paracnuella aquatica gen. nov., sp. nov., a member of the family Chitinophagaceae isolated from a hot spring.</title>
        <authorList>
            <person name="Wang C."/>
        </authorList>
    </citation>
    <scope>NUCLEOTIDE SEQUENCE</scope>
    <source>
        <strain evidence="7">LB-8</strain>
    </source>
</reference>
<dbReference type="InterPro" id="IPR036388">
    <property type="entry name" value="WH-like_DNA-bd_sf"/>
</dbReference>
<feature type="domain" description="RNA polymerase sigma factor 70 region 4 type 2" evidence="6">
    <location>
        <begin position="127"/>
        <end position="176"/>
    </location>
</feature>
<dbReference type="InterPro" id="IPR007627">
    <property type="entry name" value="RNA_pol_sigma70_r2"/>
</dbReference>
<dbReference type="PANTHER" id="PTHR43133">
    <property type="entry name" value="RNA POLYMERASE ECF-TYPE SIGMA FACTO"/>
    <property type="match status" value="1"/>
</dbReference>
<dbReference type="Gene3D" id="1.10.10.10">
    <property type="entry name" value="Winged helix-like DNA-binding domain superfamily/Winged helix DNA-binding domain"/>
    <property type="match status" value="1"/>
</dbReference>
<dbReference type="InterPro" id="IPR013249">
    <property type="entry name" value="RNA_pol_sigma70_r4_t2"/>
</dbReference>
<dbReference type="AlphaFoldDB" id="A0A9X2XNV2"/>
<organism evidence="7 8">
    <name type="scientific">Paraflavisolibacter caeni</name>
    <dbReference type="NCBI Taxonomy" id="2982496"/>
    <lineage>
        <taxon>Bacteria</taxon>
        <taxon>Pseudomonadati</taxon>
        <taxon>Bacteroidota</taxon>
        <taxon>Chitinophagia</taxon>
        <taxon>Chitinophagales</taxon>
        <taxon>Chitinophagaceae</taxon>
        <taxon>Paraflavisolibacter</taxon>
    </lineage>
</organism>
<protein>
    <submittedName>
        <fullName evidence="7">Sigma-70 family RNA polymerase sigma factor</fullName>
    </submittedName>
</protein>
<evidence type="ECO:0000256" key="2">
    <source>
        <dbReference type="ARBA" id="ARBA00023015"/>
    </source>
</evidence>
<dbReference type="Pfam" id="PF04542">
    <property type="entry name" value="Sigma70_r2"/>
    <property type="match status" value="1"/>
</dbReference>
<keyword evidence="4" id="KW-0804">Transcription</keyword>
<proteinExistence type="inferred from homology"/>
<feature type="domain" description="RNA polymerase sigma-70 region 2" evidence="5">
    <location>
        <begin position="27"/>
        <end position="94"/>
    </location>
</feature>
<evidence type="ECO:0000313" key="8">
    <source>
        <dbReference type="Proteomes" id="UP001155483"/>
    </source>
</evidence>
<dbReference type="Proteomes" id="UP001155483">
    <property type="component" value="Unassembled WGS sequence"/>
</dbReference>
<dbReference type="GO" id="GO:0016987">
    <property type="term" value="F:sigma factor activity"/>
    <property type="evidence" value="ECO:0007669"/>
    <property type="project" value="UniProtKB-KW"/>
</dbReference>
<evidence type="ECO:0000256" key="4">
    <source>
        <dbReference type="ARBA" id="ARBA00023163"/>
    </source>
</evidence>
<evidence type="ECO:0000256" key="1">
    <source>
        <dbReference type="ARBA" id="ARBA00010641"/>
    </source>
</evidence>
<dbReference type="RefSeq" id="WP_279297158.1">
    <property type="nucleotide sequence ID" value="NZ_JAOTIF010000007.1"/>
</dbReference>
<evidence type="ECO:0000313" key="7">
    <source>
        <dbReference type="EMBL" id="MCU7549718.1"/>
    </source>
</evidence>
<sequence>MLSFPPLTENDVMLRFADGDRKAFETIYHQYYLSVFRFAKRLVIDRAAAEDITTETFLKLWKKRSDFADPQKLKSFLFITAKNACLNHLRSEKRQGQNQLELENALADQTETNFLQHEITECVYQFLYEEIDRLPLKMKTILKLQLVGMKNDEISVHMNIAEKTVRNLKVEAIKQLRVAFFKKNIAVWVLVLYYFSNHDHLKI</sequence>
<dbReference type="InterPro" id="IPR013325">
    <property type="entry name" value="RNA_pol_sigma_r2"/>
</dbReference>
<reference evidence="7" key="1">
    <citation type="submission" date="2022-09" db="EMBL/GenBank/DDBJ databases">
        <authorList>
            <person name="Yuan C."/>
            <person name="Ke Z."/>
        </authorList>
    </citation>
    <scope>NUCLEOTIDE SEQUENCE</scope>
    <source>
        <strain evidence="7">LB-8</strain>
    </source>
</reference>
<evidence type="ECO:0000259" key="5">
    <source>
        <dbReference type="Pfam" id="PF04542"/>
    </source>
</evidence>
<dbReference type="SUPFAM" id="SSF88946">
    <property type="entry name" value="Sigma2 domain of RNA polymerase sigma factors"/>
    <property type="match status" value="1"/>
</dbReference>
<comment type="similarity">
    <text evidence="1">Belongs to the sigma-70 factor family. ECF subfamily.</text>
</comment>
<dbReference type="NCBIfam" id="TIGR02937">
    <property type="entry name" value="sigma70-ECF"/>
    <property type="match status" value="1"/>
</dbReference>
<evidence type="ECO:0000256" key="3">
    <source>
        <dbReference type="ARBA" id="ARBA00023082"/>
    </source>
</evidence>
<dbReference type="InterPro" id="IPR014284">
    <property type="entry name" value="RNA_pol_sigma-70_dom"/>
</dbReference>
<evidence type="ECO:0000259" key="6">
    <source>
        <dbReference type="Pfam" id="PF08281"/>
    </source>
</evidence>
<keyword evidence="3" id="KW-0731">Sigma factor</keyword>
<keyword evidence="8" id="KW-1185">Reference proteome</keyword>
<accession>A0A9X2XNV2</accession>
<keyword evidence="2" id="KW-0805">Transcription regulation</keyword>
<gene>
    <name evidence="7" type="ORF">OCK74_11370</name>
</gene>
<dbReference type="InterPro" id="IPR013324">
    <property type="entry name" value="RNA_pol_sigma_r3/r4-like"/>
</dbReference>
<dbReference type="Gene3D" id="1.10.1740.10">
    <property type="match status" value="1"/>
</dbReference>
<dbReference type="Pfam" id="PF08281">
    <property type="entry name" value="Sigma70_r4_2"/>
    <property type="match status" value="1"/>
</dbReference>
<dbReference type="GO" id="GO:0006352">
    <property type="term" value="P:DNA-templated transcription initiation"/>
    <property type="evidence" value="ECO:0007669"/>
    <property type="project" value="InterPro"/>
</dbReference>
<dbReference type="SUPFAM" id="SSF88659">
    <property type="entry name" value="Sigma3 and sigma4 domains of RNA polymerase sigma factors"/>
    <property type="match status" value="1"/>
</dbReference>
<name>A0A9X2XNV2_9BACT</name>